<dbReference type="InterPro" id="IPR050052">
    <property type="entry name" value="ATP-dep_Clp_protease_ClpX"/>
</dbReference>
<evidence type="ECO:0000256" key="2">
    <source>
        <dbReference type="ARBA" id="ARBA00022840"/>
    </source>
</evidence>
<dbReference type="GO" id="GO:0016887">
    <property type="term" value="F:ATP hydrolysis activity"/>
    <property type="evidence" value="ECO:0007669"/>
    <property type="project" value="InterPro"/>
</dbReference>
<dbReference type="Pfam" id="PF10431">
    <property type="entry name" value="ClpB_D2-small"/>
    <property type="match status" value="1"/>
</dbReference>
<sequence>MSAIRLPTTSVICRPHTRGAALFNVSQVRPRLRQCACRQQRTLLAFIPRTTGQSQRLNALRQSRFQSSSSALSSHIEIVSEASGDGGKWPPSSSSGDRSTDPPAYTQTGKGTSSQAFYPADVSGAGYSNTVETGAGDFTTAKALSSPRMIVKHLDEYVIGQARAKKILAVAVYNHYARVRANLAQQLEQQERQSQRLRAAVNAAAPQSLDGFVSLSRGEASPEPDRRGNTQDGAMAESEEALRMEKNAERGNAKEPVLLVQSMANHPQIRSWINPPSGGNPSETSTTIQNTGEGPSERDPYTVFDKSNVLLIGPTGSGKTLLARTLAKILQVSFSMSDATPFTQAGYVGEDVELNCDYDVKRAETGIVFIDEIDKISKRPDSYAVSKDVSGEGVQQALLRMLEGTVVNVTDKSGAGSSMNKRSGIGLPGSGGPSSSPRGDVYSVDTSNILFILSGAFIGLDKVIMDRIDKGSIGFGASLKSHGLLAEARKGAPFYNAVDDNFQPLDFADPADLIKYGLIPEFVGRLPVLANVNLLSEKDLIRVLTEPRNALVKQFKGLFGMSGVDVRFTNNALREIAARAIEKQTGARGLRRIMESILLEPMYDAPGSSIRYIVIDRDVVLRKKAPLYFARGQDALVEHAVLDDVDQEDQKPSQCNPAPSGPSTPPPPNVDIDEDLRLRQGAFATKTHISKLNTEHFPDPSAWNARPAFKLWSPYLSDAKLLHPLDCHLVMNSYSRNGGFSHQQLDERYGGNEPHEQDRSTGQLYYSNLPNTTYRYPEGGEQVPPQDTTYSFTQSENGSGYPVQGTGEAFARNYQTSPVQRGEVTEEVDNKSYKLIVCQHPLHARMCGFGEKDRRPIDPPPIVQLIITNPDGAVDNTMLQNPFFVLHVTLWSEDGTEERNIISNPPKYTRVLMGSLVSSPSVLKNPQGEAGLYFAFPDLSIRTEGRYILKFSLMKLGSDDFLSDTKSKIIASVSCEPFTVYSAKKFPGMTESTELSKAFARQGLKIPIRNDVRSKNK</sequence>
<dbReference type="SMART" id="SM01086">
    <property type="entry name" value="ClpB_D2-small"/>
    <property type="match status" value="1"/>
</dbReference>
<feature type="region of interest" description="Disordered" evidence="4">
    <location>
        <begin position="645"/>
        <end position="673"/>
    </location>
</feature>
<feature type="compositionally biased region" description="Pro residues" evidence="4">
    <location>
        <begin position="659"/>
        <end position="669"/>
    </location>
</feature>
<dbReference type="OrthoDB" id="1721884at2759"/>
<keyword evidence="1" id="KW-0547">Nucleotide-binding</keyword>
<evidence type="ECO:0000259" key="5">
    <source>
        <dbReference type="PROSITE" id="PS51821"/>
    </source>
</evidence>
<evidence type="ECO:0000313" key="6">
    <source>
        <dbReference type="EMBL" id="OZJ04790.1"/>
    </source>
</evidence>
<dbReference type="Gene3D" id="1.10.8.60">
    <property type="match status" value="1"/>
</dbReference>
<feature type="region of interest" description="Disordered" evidence="4">
    <location>
        <begin position="81"/>
        <end position="116"/>
    </location>
</feature>
<dbReference type="GO" id="GO:0005759">
    <property type="term" value="C:mitochondrial matrix"/>
    <property type="evidence" value="ECO:0007669"/>
    <property type="project" value="TreeGrafter"/>
</dbReference>
<accession>A0A261Y2F3</accession>
<dbReference type="Pfam" id="PF11754">
    <property type="entry name" value="Velvet"/>
    <property type="match status" value="2"/>
</dbReference>
<feature type="domain" description="Velvet" evidence="5">
    <location>
        <begin position="828"/>
        <end position="1009"/>
    </location>
</feature>
<reference evidence="6 7" key="1">
    <citation type="journal article" date="2017" name="Mycologia">
        <title>Bifiguratus adelaidae, gen. et sp. nov., a new member of Mucoromycotina in endophytic and soil-dwelling habitats.</title>
        <authorList>
            <person name="Torres-Cruz T.J."/>
            <person name="Billingsley Tobias T.L."/>
            <person name="Almatruk M."/>
            <person name="Hesse C."/>
            <person name="Kuske C.R."/>
            <person name="Desiro A."/>
            <person name="Benucci G.M."/>
            <person name="Bonito G."/>
            <person name="Stajich J.E."/>
            <person name="Dunlap C."/>
            <person name="Arnold A.E."/>
            <person name="Porras-Alfaro A."/>
        </authorList>
    </citation>
    <scope>NUCLEOTIDE SEQUENCE [LARGE SCALE GENOMIC DNA]</scope>
    <source>
        <strain evidence="6 7">AZ0501</strain>
    </source>
</reference>
<dbReference type="EMBL" id="MVBO01000030">
    <property type="protein sequence ID" value="OZJ04790.1"/>
    <property type="molecule type" value="Genomic_DNA"/>
</dbReference>
<evidence type="ECO:0000256" key="3">
    <source>
        <dbReference type="SAM" id="Coils"/>
    </source>
</evidence>
<keyword evidence="2" id="KW-0067">ATP-binding</keyword>
<dbReference type="SUPFAM" id="SSF52540">
    <property type="entry name" value="P-loop containing nucleoside triphosphate hydrolases"/>
    <property type="match status" value="1"/>
</dbReference>
<evidence type="ECO:0000256" key="1">
    <source>
        <dbReference type="ARBA" id="ARBA00022741"/>
    </source>
</evidence>
<keyword evidence="3" id="KW-0175">Coiled coil</keyword>
<dbReference type="PANTHER" id="PTHR48102">
    <property type="entry name" value="ATP-DEPENDENT CLP PROTEASE ATP-BINDING SUBUNIT CLPX-LIKE, MITOCHONDRIAL-RELATED"/>
    <property type="match status" value="1"/>
</dbReference>
<dbReference type="GO" id="GO:0005524">
    <property type="term" value="F:ATP binding"/>
    <property type="evidence" value="ECO:0007669"/>
    <property type="project" value="UniProtKB-KW"/>
</dbReference>
<feature type="region of interest" description="Disordered" evidence="4">
    <location>
        <begin position="270"/>
        <end position="301"/>
    </location>
</feature>
<dbReference type="PROSITE" id="PS51821">
    <property type="entry name" value="VELVET"/>
    <property type="match status" value="1"/>
</dbReference>
<comment type="caution">
    <text evidence="6">The sequence shown here is derived from an EMBL/GenBank/DDBJ whole genome shotgun (WGS) entry which is preliminary data.</text>
</comment>
<feature type="compositionally biased region" description="Polar residues" evidence="4">
    <location>
        <begin position="277"/>
        <end position="293"/>
    </location>
</feature>
<name>A0A261Y2F3_9FUNG</name>
<feature type="compositionally biased region" description="Polar residues" evidence="4">
    <location>
        <begin position="105"/>
        <end position="116"/>
    </location>
</feature>
<dbReference type="InterPro" id="IPR003959">
    <property type="entry name" value="ATPase_AAA_core"/>
</dbReference>
<protein>
    <recommendedName>
        <fullName evidence="5">Velvet domain-containing protein</fullName>
    </recommendedName>
</protein>
<dbReference type="SMART" id="SM00382">
    <property type="entry name" value="AAA"/>
    <property type="match status" value="1"/>
</dbReference>
<dbReference type="Gene3D" id="2.60.40.3960">
    <property type="entry name" value="Velvet domain"/>
    <property type="match status" value="1"/>
</dbReference>
<dbReference type="Gene3D" id="3.40.50.300">
    <property type="entry name" value="P-loop containing nucleotide triphosphate hydrolases"/>
    <property type="match status" value="1"/>
</dbReference>
<dbReference type="Proteomes" id="UP000242875">
    <property type="component" value="Unassembled WGS sequence"/>
</dbReference>
<dbReference type="InterPro" id="IPR037525">
    <property type="entry name" value="Velvet_dom"/>
</dbReference>
<dbReference type="InterPro" id="IPR003593">
    <property type="entry name" value="AAA+_ATPase"/>
</dbReference>
<dbReference type="FunFam" id="1.10.8.60:FF:000138">
    <property type="entry name" value="ATP-dependent Clp protease ATP-binding subunit ClpX"/>
    <property type="match status" value="1"/>
</dbReference>
<keyword evidence="7" id="KW-1185">Reference proteome</keyword>
<feature type="coiled-coil region" evidence="3">
    <location>
        <begin position="173"/>
        <end position="200"/>
    </location>
</feature>
<evidence type="ECO:0000313" key="7">
    <source>
        <dbReference type="Proteomes" id="UP000242875"/>
    </source>
</evidence>
<proteinExistence type="predicted"/>
<dbReference type="Pfam" id="PF07724">
    <property type="entry name" value="AAA_2"/>
    <property type="match status" value="1"/>
</dbReference>
<dbReference type="InterPro" id="IPR019489">
    <property type="entry name" value="Clp_ATPase_C"/>
</dbReference>
<feature type="region of interest" description="Disordered" evidence="4">
    <location>
        <begin position="413"/>
        <end position="438"/>
    </location>
</feature>
<organism evidence="6 7">
    <name type="scientific">Bifiguratus adelaidae</name>
    <dbReference type="NCBI Taxonomy" id="1938954"/>
    <lineage>
        <taxon>Eukaryota</taxon>
        <taxon>Fungi</taxon>
        <taxon>Fungi incertae sedis</taxon>
        <taxon>Mucoromycota</taxon>
        <taxon>Mucoromycotina</taxon>
        <taxon>Endogonomycetes</taxon>
        <taxon>Endogonales</taxon>
        <taxon>Endogonales incertae sedis</taxon>
        <taxon>Bifiguratus</taxon>
    </lineage>
</organism>
<dbReference type="InterPro" id="IPR038491">
    <property type="entry name" value="Velvet_dom_sf"/>
</dbReference>
<dbReference type="InterPro" id="IPR027417">
    <property type="entry name" value="P-loop_NTPase"/>
</dbReference>
<feature type="region of interest" description="Disordered" evidence="4">
    <location>
        <begin position="210"/>
        <end position="233"/>
    </location>
</feature>
<evidence type="ECO:0000256" key="4">
    <source>
        <dbReference type="SAM" id="MobiDB-lite"/>
    </source>
</evidence>
<gene>
    <name evidence="6" type="ORF">BZG36_01871</name>
</gene>
<dbReference type="GO" id="GO:0051603">
    <property type="term" value="P:proteolysis involved in protein catabolic process"/>
    <property type="evidence" value="ECO:0007669"/>
    <property type="project" value="TreeGrafter"/>
</dbReference>
<dbReference type="AlphaFoldDB" id="A0A261Y2F3"/>
<dbReference type="PANTHER" id="PTHR48102:SF7">
    <property type="entry name" value="ATP-DEPENDENT CLP PROTEASE ATP-BINDING SUBUNIT CLPX-LIKE, MITOCHONDRIAL"/>
    <property type="match status" value="1"/>
</dbReference>